<evidence type="ECO:0000256" key="17">
    <source>
        <dbReference type="SAM" id="Phobius"/>
    </source>
</evidence>
<dbReference type="InterPro" id="IPR006228">
    <property type="entry name" value="Polycystin_cat"/>
</dbReference>
<evidence type="ECO:0000256" key="1">
    <source>
        <dbReference type="ARBA" id="ARBA00004138"/>
    </source>
</evidence>
<dbReference type="SMART" id="SM00303">
    <property type="entry name" value="GPS"/>
    <property type="match status" value="1"/>
</dbReference>
<evidence type="ECO:0000256" key="7">
    <source>
        <dbReference type="ARBA" id="ARBA00022729"/>
    </source>
</evidence>
<sequence>MRAGRGKAVRDLSNNRISGLDVELFRSLTSLAKLDISHNQISTLEDGIFDNLFNLSEINLSWNPFVCDCKLSWLPRWVEDRKVTVLEALDTRCAHPPEVANLSLFDVLFLNATCGAQYITCLTGNHTEEAEHIILFTSVHPGNLTEETCSALCYSQDQEYGGFSSQGQCLCGTAHETNSSSGCLPFCTEHLSGQGCGAPSLIPLPFQAQLPVSFTGLQPRYSLHQPVLFNVSIPISVSTLLWEFGDQTDVLNTTGHTAVHSYALPGQYNVTATILVGSRVLYQQAEIEVVASPQQLELQCPSLVVANESLDIRIRNRGGTGLAVLYRITAESGELGRAVHPMCPPEGLVFPGNNHCYQLVVEKAEWLEAQRHCQELGNGDLAFVSSPDIQSFLVAHVIRSLDVWIGFNDFASSGAQQRGEGFNLESCQNWLPGEPHPSNADHCVRMGPTGQCNTDLCMAKHSYVCEYKPQGVLLNAENFFEGDAEFATDEAVKNVSEAVLADPWQAEEVLEFPELAFRHEGFLTALEFVTQELHQPVQVRFQVYRLMDGEDYQEENSATEPFPSAQDDGNWTLLECPPGFQWCPLTSLCSSHNNCCNGTECANSSFGSSPAPGSLQPNDSQPSYELLKEFLFMVPAGPSSQYQVAFSKENIFVRAGDVFSIQHNADPGSFLWCHPSATSQDRRNSSEWALSPSSVDQGASNSTVCSVRVRYAEEQLVPVLSPHNSGLEHPGHYRVRASVDNGLFSANLSCSFRVASRVSGLRVIHPASQGSRVYLPTNHTTLLIKLSSGVNATASWLGDNHSVPFVATCPAALAPLCARENNDTWFAVVQLGGLGEGVSTHVLVAENSVSSQNITITVKVEEPIRGLRATPDPESRVLVNTRVVAFSKENIFVRAGDVFSIQHNADPGSFLWCHPSATSQDRRNSSEWALSPSSVDQGASNSTVCSVRVRYAEEQLVPVLSPHNSGLEHPGHYRVRASVDNGLFSANLSCSFRVASRVSGLRVIHPASQGSRVYLPTNHTTLLIKLSSGVNATASWLGDNHSVPFVATCPAALAPLCARENNDTWFAVVQLGGLGEGVSTHVLVAENSVSSQNITITVKVEEPIRGLRATPDPESRVLVNTRVSYIPVMEAGSDVTFRWTVDDKPSFTFYNVVFNVIYQSPAVYKLSLTASNHVSNFTVNYNVTVEMMNRMRNLSVVGALPVLPQNSSVEFSARVHVDSAVEALFLWDFGDGVQETYLFKPPYNKSFLVPDPNVHEVVIEHNVSHIYQDPGEYALMVVVSNEYENLTHLSPVHVHSCLIDVKVEAEEDVLVVGRPVTFRATPLPSPYGVVYTWDFGDGFSLLTELQATVTYSYPRRGVYNVTVTANNTVSSVGTVECYQVFEEITGLRVSADEAAELGAPVTINASVQTGDTITWTFDMGDGTVLRSQVPVVEHVYVKDINCTVNVTAANPVNSVSQAVPVQIFVLEVLKIEPDSCILEHPDVQLTAYVTGNPEGYIFDWTFGDGSSNVTVSGDPVVMHNFTQSGTFPLSLTLSSSFNKAHYFTSVCVEPEILNVTLLPSKRFVRLGEETSFQVSAVPPYQYRYRWDFGNNESTRSSGTEVTYTYKNTGVFLVTVTVSNNVSFNNDTAFVEVQEPVGVAKIEYNGTDVLELNQIYLFSASMNGTKVGYCWDFGDGTVQPGQVATHSYNSTGHYSITVMGQNDVSSNETTIDITVKQRLFGLTVNASRTVVPLNGSVSFVATLVAGTAIRYSWILCDRCTPIQGSSTISYTFRSVGTFNVIVTAENKISSLQDSIYVYVLEQIEGLQVASADLVEDMYFPTNKTLHLQAVVREGTNISYSWVVQRDGNTVQTFAGKTFPLSILEAGNYTVYLKATNMLGCATANRTLEFFESLGVLKPNAFPNPAAVNASVNISATITSGTGVTYVWYLEDGSSPVTSEPFIIHSFQSPGMIEVIVGAENKLNSTNATVSVCVEEVIEGLSIGTAELDCRYVSSGSTVVFEGELQRGTEVTWLWEVPNGTLSGQSVAVTFPTAGLYTVHLNASNDISWALTSRNISVLDRIQGLEVVASKKVVEPGEQVTFEIRMLSGTSVSYLVSISGDYSVVLNGSRYTHEFTKSGDYLVTVTVQNQISIAHAQVLISVLEPIQDVRLLNCCEEGIPTGTEKSFSARVGSGSRVSFSWQFCLWKERGRAVVAASGERVSYAPEAAGLLEIHLTAFNDLGSVNITRTIQVQDPIVQVSLSATNAFVNRTALFEATVVPSSRSVEFLWSFGDGSSTQTTRVAVANYSYLNPGDYLVEVNATNLISFFIAQLTVTVKVLECEEPEVELALPPQVVMKRSQRNYLEAQIDLRGCFKYQTEHLWEIYRAASCMNLDDSSRIRLPNVDVNRPQLVIPKLGLEVGNYCFMFIVSFGDTPLSKSIFANVTVIPSKLVPIIDGGSYRVWSKTQDLILDGEKSYDPNLDDEEQTPLLYEWSCTSSSKSSAAGCSLNFSAKEGIVTISKVLLEADVEYTFDLTIRKEGMSPEATNQTVFIKRGGVPIVSLECVSCKAQSVYEVSKSSYVYLEGTCQNCHNDSKIGRWAAHSFKNKSLILDKTTTSTGDTGMNLVLRQGALRDGEGYTFTLHITDLTMGEEGFASIDLLPNQPPVGGFCHLSPDGPLRALMTKVHFECTGWRDTEDADGPLVYILLASRSRPGHFHEFCVYKGSRAEHGAFLPPGFHDSAFQVSVAVLVQDQLGATVVAVNRSMEIGLPEGFPSLSHWLYNQTDTVLQGLVKQGDPQQVIEYSLALITILNEYERSMLLEPEAGQEFELRTWTRNNITETLNSLKVNTVDDIQQISAALAQCTVVSKELVCKSCLTRTLNKLETMMTILQGETTQGTVTPTGIADNILNITGDLIHLVNTVSQESKTQELLADSHNLLLAPKAYNLSSSLMRILMKSRVLNEEPLELVGGEIKATGKRSDPFNLLCYENTPNCQFSIPQAFNSTLSNLTDVIQVMFQVDSNPFPFGYISNYTVSTKVASMEFQTHNGVQIPIGSLDSEKAITVMVSNSTEPENLVAGTEVIEPRTSVNLIVIMESNNREAGLHFQLTYRVLNEHYLASEPEPFIMAYLHHEPEPNEYNCSASKRISLDALAGSDHKLYTFFTSPRTDDPIQKYYLNITNHFSWSAVEVTLGLYTSLCQYFSEQEKRWKTEGIVPLEETRPDQAVCLTQHLTAFGASLFVPPNSVQFIFPAPGPGLNYIVLLTCAVCFVTYSVAALIVHKLDMIDMNRVGVIPFCGKNGMYKYEILVKTGWGRGSGTTAHVGIALYGVDNKSGHRHLDGDNAFHRNSLDVFQIATERSLGSIWRIRIWHDNKGLSPSWYLQHVIVRDLQSSKSYFFLVNDWLSVESEDNDGLVEREVFAASESELRSFWRIFVAELQRGFFEKHVWLSLWDRPPRSRFTRVQRATCCCLLIFLFLCTNAVWYGVVGSIHLSNVAVSSLIPVSVDTVAVGLVSSVVVYPLYLLILFLFRMARGKVSISHTVTHSDQQSLEIDNYLDSSILDSSFPTFPGLQAEAFSEQTKTDLFLEDSKSLVPWPSSDALLSWPDLLSDPSIMGNTIQRLKRGRASRHLGLEAPLAPEEDTLSLGIHQGQPRYFSASDEDLIRQILADGASGISQDLGPYMRAETDLISGLSSVFGEKVETVMMQRLNDKGQSMAPHPREVSRSAKSTWTVADQTFRKRLLPPWCSLLAHGISLLLFAASAGVSVWIGVGFSSSVALMWLISGIFSFLASFLVWEPLKVLLEALYFSLVAKRLHPEEDDTLVEQPCVEHVSERISKVRPPQGFALFQAKEEARKVKLLHRMLKNFLIYMMFLLVVLLTNYGDTSRTSRAFLLQSSIKQQLGSNDFLLIKRSDQFWLWMSQVFLPYLYNNGSGQESHSTTLGTARLRQLRLQGAECQQSAQDILQGLGSAQSSCTDQHSFATADYGVGWESTAENGTAAWAHSAPDLAGIWYWGYISFYDSSGYVQELGPSLEESRAQLEFLQQHTWIDNMSRAVFVELLQYNPSVDLHVAVTLRLEFPGAGQAITAVTISPFPLLRLSTGVTLQLLMMVFLMLFVVYFVVSESLAIKKEGRAYFTLWGNYSQWVFILLTTCTVLVHLSQATLADQQWLRYLSNRRGFTNFYQVALLSSIFSSLAASLLFLLTVQAAQQLRFVRQWSVFGKTFQKSMKELVAAGMAFTLLLLAYAQLGFLLFSSSSESFRSVGSSLLLLLALLRGSASLRPCPPEASGLCCLFCSSYIVLEVWIVLRLLAAVLIHSYREMRFELYRPAFEPQDYEMVELFVRRLKMWMGFSKAKEFRHKVRFEGMEPLPSRDSSDSKSFRGPTPSAASDSSRASTSSSQLDGLSLVLSARDSLEVDADIQRLLSLFEMLLAQFDRVNRVTEDVSRIEHLLEFSRSRRARRRPRGPEGGPGRGCSERGPSPEAPEPLSPRGAVPGRLLRASRGVSAASGAAGKPCAARRKRPLRAKNRVHPTVK</sequence>
<feature type="domain" description="PKD" evidence="19">
    <location>
        <begin position="1579"/>
        <end position="1639"/>
    </location>
</feature>
<dbReference type="Pfam" id="PF08016">
    <property type="entry name" value="PKD_channel"/>
    <property type="match status" value="1"/>
</dbReference>
<feature type="transmembrane region" description="Helical" evidence="17">
    <location>
        <begin position="3442"/>
        <end position="3463"/>
    </location>
</feature>
<keyword evidence="5" id="KW-0433">Leucine-rich repeat</keyword>
<comment type="caution">
    <text evidence="24">The sequence shown here is derived from an EMBL/GenBank/DDBJ whole genome shotgun (WGS) entry which is preliminary data.</text>
</comment>
<feature type="domain" description="C-type lectin" evidence="18">
    <location>
        <begin position="352"/>
        <end position="466"/>
    </location>
</feature>
<dbReference type="PROSITE" id="PS50041">
    <property type="entry name" value="C_TYPE_LECTIN_2"/>
    <property type="match status" value="1"/>
</dbReference>
<keyword evidence="9 17" id="KW-1133">Transmembrane helix</keyword>
<dbReference type="FunFam" id="2.60.60.20:FF:000012">
    <property type="entry name" value="polycystin-1 isoform X2"/>
    <property type="match status" value="1"/>
</dbReference>
<dbReference type="PROSITE" id="PS51450">
    <property type="entry name" value="LRR"/>
    <property type="match status" value="1"/>
</dbReference>
<evidence type="ECO:0000256" key="5">
    <source>
        <dbReference type="ARBA" id="ARBA00022614"/>
    </source>
</evidence>
<evidence type="ECO:0000259" key="20">
    <source>
        <dbReference type="PROSITE" id="PS50095"/>
    </source>
</evidence>
<dbReference type="InterPro" id="IPR016186">
    <property type="entry name" value="C-type_lectin-like/link_sf"/>
</dbReference>
<dbReference type="CDD" id="cd00037">
    <property type="entry name" value="CLECT"/>
    <property type="match status" value="1"/>
</dbReference>
<feature type="compositionally biased region" description="Low complexity" evidence="16">
    <location>
        <begin position="4471"/>
        <end position="4487"/>
    </location>
</feature>
<feature type="transmembrane region" description="Helical" evidence="17">
    <location>
        <begin position="4206"/>
        <end position="4228"/>
    </location>
</feature>
<dbReference type="InterPro" id="IPR001611">
    <property type="entry name" value="Leu-rich_rpt"/>
</dbReference>
<dbReference type="InterPro" id="IPR032675">
    <property type="entry name" value="LRR_dom_sf"/>
</dbReference>
<evidence type="ECO:0000256" key="6">
    <source>
        <dbReference type="ARBA" id="ARBA00022692"/>
    </source>
</evidence>
<feature type="domain" description="PKD" evidence="19">
    <location>
        <begin position="1893"/>
        <end position="1979"/>
    </location>
</feature>
<feature type="transmembrane region" description="Helical" evidence="17">
    <location>
        <begin position="3752"/>
        <end position="3771"/>
    </location>
</feature>
<feature type="transmembrane region" description="Helical" evidence="17">
    <location>
        <begin position="3234"/>
        <end position="3256"/>
    </location>
</feature>
<dbReference type="FunFam" id="2.60.40.10:FF:001724">
    <property type="entry name" value="Polycystin 1, transient receptor potential channel-interacting"/>
    <property type="match status" value="1"/>
</dbReference>
<feature type="domain" description="PKD" evidence="19">
    <location>
        <begin position="1482"/>
        <end position="1555"/>
    </location>
</feature>
<dbReference type="NCBIfam" id="TIGR00864">
    <property type="entry name" value="PCC"/>
    <property type="match status" value="1"/>
</dbReference>
<evidence type="ECO:0000256" key="15">
    <source>
        <dbReference type="PROSITE-ProRule" id="PRU00152"/>
    </source>
</evidence>
<feature type="transmembrane region" description="Helical" evidence="17">
    <location>
        <begin position="3483"/>
        <end position="3505"/>
    </location>
</feature>
<feature type="domain" description="PKD" evidence="19">
    <location>
        <begin position="1225"/>
        <end position="1294"/>
    </location>
</feature>
<feature type="domain" description="PKD" evidence="19">
    <location>
        <begin position="2006"/>
        <end position="2056"/>
    </location>
</feature>
<evidence type="ECO:0000256" key="14">
    <source>
        <dbReference type="ARBA" id="ARBA00023273"/>
    </source>
</evidence>
<evidence type="ECO:0000313" key="25">
    <source>
        <dbReference type="Proteomes" id="UP000796761"/>
    </source>
</evidence>
<evidence type="ECO:0000256" key="11">
    <source>
        <dbReference type="ARBA" id="ARBA00023136"/>
    </source>
</evidence>
<dbReference type="InterPro" id="IPR022409">
    <property type="entry name" value="PKD/Chitinase_dom"/>
</dbReference>
<dbReference type="InterPro" id="IPR000434">
    <property type="entry name" value="PC1"/>
</dbReference>
<feature type="domain" description="PKD" evidence="19">
    <location>
        <begin position="1312"/>
        <end position="1374"/>
    </location>
</feature>
<dbReference type="GO" id="GO:0005929">
    <property type="term" value="C:cilium"/>
    <property type="evidence" value="ECO:0007669"/>
    <property type="project" value="UniProtKB-SubCell"/>
</dbReference>
<dbReference type="InterPro" id="IPR000203">
    <property type="entry name" value="GPS"/>
</dbReference>
<keyword evidence="13" id="KW-0325">Glycoprotein</keyword>
<dbReference type="SMART" id="SM00369">
    <property type="entry name" value="LRR_TYP"/>
    <property type="match status" value="1"/>
</dbReference>
<dbReference type="InterPro" id="IPR046791">
    <property type="entry name" value="Polycystin_dom"/>
</dbReference>
<feature type="transmembrane region" description="Helical" evidence="17">
    <location>
        <begin position="4117"/>
        <end position="4137"/>
    </location>
</feature>
<feature type="domain" description="WSC" evidence="23">
    <location>
        <begin position="115"/>
        <end position="208"/>
    </location>
</feature>
<feature type="domain" description="GAIN-B" evidence="21">
    <location>
        <begin position="3044"/>
        <end position="3224"/>
    </location>
</feature>
<feature type="domain" description="PLAT" evidence="20">
    <location>
        <begin position="3279"/>
        <end position="3394"/>
    </location>
</feature>
<evidence type="ECO:0000259" key="23">
    <source>
        <dbReference type="PROSITE" id="PS51212"/>
    </source>
</evidence>
<evidence type="ECO:0000259" key="22">
    <source>
        <dbReference type="PROSITE" id="PS51111"/>
    </source>
</evidence>
<dbReference type="PROSITE" id="PS50221">
    <property type="entry name" value="GAIN_B"/>
    <property type="match status" value="1"/>
</dbReference>
<evidence type="ECO:0008006" key="26">
    <source>
        <dbReference type="Google" id="ProtNLM"/>
    </source>
</evidence>
<keyword evidence="10" id="KW-0969">Cilium</keyword>
<dbReference type="PROSITE" id="PS51212">
    <property type="entry name" value="WSC"/>
    <property type="match status" value="1"/>
</dbReference>
<keyword evidence="12" id="KW-1015">Disulfide bond</keyword>
<dbReference type="InterPro" id="IPR001304">
    <property type="entry name" value="C-type_lectin-like"/>
</dbReference>
<evidence type="ECO:0000259" key="18">
    <source>
        <dbReference type="PROSITE" id="PS50041"/>
    </source>
</evidence>
<dbReference type="OrthoDB" id="6022660at2759"/>
<comment type="similarity">
    <text evidence="3">Belongs to the polycystin family.</text>
</comment>
<dbReference type="Pfam" id="PF01477">
    <property type="entry name" value="PLAT"/>
    <property type="match status" value="1"/>
</dbReference>
<evidence type="ECO:0000256" key="16">
    <source>
        <dbReference type="SAM" id="MobiDB-lite"/>
    </source>
</evidence>
<dbReference type="PROSITE" id="PS51111">
    <property type="entry name" value="REJ"/>
    <property type="match status" value="1"/>
</dbReference>
<dbReference type="InterPro" id="IPR000601">
    <property type="entry name" value="PKD_dom"/>
</dbReference>
<evidence type="ECO:0000256" key="3">
    <source>
        <dbReference type="ARBA" id="ARBA00007200"/>
    </source>
</evidence>
<dbReference type="InterPro" id="IPR057244">
    <property type="entry name" value="GAIN_B"/>
</dbReference>
<feature type="domain" description="REJ" evidence="22">
    <location>
        <begin position="2319"/>
        <end position="3009"/>
    </location>
</feature>
<dbReference type="Gene3D" id="1.10.287.70">
    <property type="match status" value="1"/>
</dbReference>
<comment type="subcellular location">
    <subcellularLocation>
        <location evidence="2">Cell membrane</location>
        <topology evidence="2">Multi-pass membrane protein</topology>
    </subcellularLocation>
    <subcellularLocation>
        <location evidence="1">Cell projection</location>
        <location evidence="1">Cilium</location>
    </subcellularLocation>
</comment>
<dbReference type="Gene3D" id="2.60.40.10">
    <property type="entry name" value="Immunoglobulins"/>
    <property type="match status" value="10"/>
</dbReference>
<evidence type="ECO:0000256" key="13">
    <source>
        <dbReference type="ARBA" id="ARBA00023180"/>
    </source>
</evidence>
<feature type="region of interest" description="Disordered" evidence="16">
    <location>
        <begin position="4343"/>
        <end position="4373"/>
    </location>
</feature>
<reference evidence="24" key="1">
    <citation type="submission" date="2019-04" db="EMBL/GenBank/DDBJ databases">
        <title>Genome assembly of Zosterops borbonicus 15179.</title>
        <authorList>
            <person name="Leroy T."/>
            <person name="Anselmetti Y."/>
            <person name="Tilak M.-K."/>
            <person name="Nabholz B."/>
        </authorList>
    </citation>
    <scope>NUCLEOTIDE SEQUENCE</scope>
    <source>
        <strain evidence="24">HGM_15179</strain>
        <tissue evidence="24">Muscle</tissue>
    </source>
</reference>
<dbReference type="PANTHER" id="PTHR46730:SF3">
    <property type="entry name" value="POLYCYSTIN-1"/>
    <property type="match status" value="1"/>
</dbReference>
<keyword evidence="7" id="KW-0732">Signal</keyword>
<feature type="transmembrane region" description="Helical" evidence="17">
    <location>
        <begin position="4265"/>
        <end position="4290"/>
    </location>
</feature>
<name>A0A8K1GNQ9_9PASS</name>
<dbReference type="SMART" id="SM00308">
    <property type="entry name" value="LH2"/>
    <property type="match status" value="1"/>
</dbReference>
<dbReference type="InterPro" id="IPR002859">
    <property type="entry name" value="PKD/REJ-like"/>
</dbReference>
<evidence type="ECO:0000256" key="12">
    <source>
        <dbReference type="ARBA" id="ARBA00023157"/>
    </source>
</evidence>
<evidence type="ECO:0000259" key="19">
    <source>
        <dbReference type="PROSITE" id="PS50093"/>
    </source>
</evidence>
<keyword evidence="4" id="KW-1003">Cell membrane</keyword>
<dbReference type="SMART" id="SM00321">
    <property type="entry name" value="WSC"/>
    <property type="match status" value="1"/>
</dbReference>
<accession>A0A8K1GNQ9</accession>
<dbReference type="InterPro" id="IPR000483">
    <property type="entry name" value="Cys-rich_flank_reg_C"/>
</dbReference>
<feature type="transmembrane region" description="Helical" evidence="17">
    <location>
        <begin position="3724"/>
        <end position="3746"/>
    </location>
</feature>
<comment type="caution">
    <text evidence="15">Lacks conserved residue(s) required for the propagation of feature annotation.</text>
</comment>
<dbReference type="GO" id="GO:0005886">
    <property type="term" value="C:plasma membrane"/>
    <property type="evidence" value="ECO:0007669"/>
    <property type="project" value="UniProtKB-SubCell"/>
</dbReference>
<dbReference type="InterPro" id="IPR035986">
    <property type="entry name" value="PKD_dom_sf"/>
</dbReference>
<feature type="domain" description="PKD" evidence="19">
    <location>
        <begin position="1130"/>
        <end position="1192"/>
    </location>
</feature>
<dbReference type="PROSITE" id="PS50093">
    <property type="entry name" value="PKD"/>
    <property type="match status" value="11"/>
</dbReference>
<feature type="transmembrane region" description="Helical" evidence="17">
    <location>
        <begin position="4234"/>
        <end position="4253"/>
    </location>
</feature>
<dbReference type="Proteomes" id="UP000796761">
    <property type="component" value="Unassembled WGS sequence"/>
</dbReference>
<keyword evidence="11 17" id="KW-0472">Membrane</keyword>
<dbReference type="SMART" id="SM00082">
    <property type="entry name" value="LRRCT"/>
    <property type="match status" value="1"/>
</dbReference>
<dbReference type="InterPro" id="IPR014010">
    <property type="entry name" value="REJ_dom"/>
</dbReference>
<dbReference type="SMART" id="SM00034">
    <property type="entry name" value="CLECT"/>
    <property type="match status" value="1"/>
</dbReference>
<organism evidence="24 25">
    <name type="scientific">Zosterops borbonicus</name>
    <dbReference type="NCBI Taxonomy" id="364589"/>
    <lineage>
        <taxon>Eukaryota</taxon>
        <taxon>Metazoa</taxon>
        <taxon>Chordata</taxon>
        <taxon>Craniata</taxon>
        <taxon>Vertebrata</taxon>
        <taxon>Euteleostomi</taxon>
        <taxon>Archelosauria</taxon>
        <taxon>Archosauria</taxon>
        <taxon>Dinosauria</taxon>
        <taxon>Saurischia</taxon>
        <taxon>Theropoda</taxon>
        <taxon>Coelurosauria</taxon>
        <taxon>Aves</taxon>
        <taxon>Neognathae</taxon>
        <taxon>Neoaves</taxon>
        <taxon>Telluraves</taxon>
        <taxon>Australaves</taxon>
        <taxon>Passeriformes</taxon>
        <taxon>Sylvioidea</taxon>
        <taxon>Zosteropidae</taxon>
        <taxon>Zosterops</taxon>
    </lineage>
</organism>
<feature type="transmembrane region" description="Helical" evidence="17">
    <location>
        <begin position="4157"/>
        <end position="4180"/>
    </location>
</feature>
<feature type="transmembrane region" description="Helical" evidence="17">
    <location>
        <begin position="4078"/>
        <end position="4097"/>
    </location>
</feature>
<keyword evidence="14" id="KW-0966">Cell projection</keyword>
<dbReference type="SUPFAM" id="SSF49723">
    <property type="entry name" value="Lipase/lipooxygenase domain (PLAT/LH2 domain)"/>
    <property type="match status" value="1"/>
</dbReference>
<dbReference type="SUPFAM" id="SSF49299">
    <property type="entry name" value="PKD domain"/>
    <property type="match status" value="14"/>
</dbReference>
<dbReference type="Gene3D" id="2.60.60.20">
    <property type="entry name" value="PLAT/LH2 domain"/>
    <property type="match status" value="1"/>
</dbReference>
<evidence type="ECO:0000259" key="21">
    <source>
        <dbReference type="PROSITE" id="PS50221"/>
    </source>
</evidence>
<dbReference type="PANTHER" id="PTHR46730">
    <property type="entry name" value="POLYCYSTIN-1"/>
    <property type="match status" value="1"/>
</dbReference>
<dbReference type="Pfam" id="PF02010">
    <property type="entry name" value="REJ"/>
    <property type="match status" value="1"/>
</dbReference>
<dbReference type="CDD" id="cd00146">
    <property type="entry name" value="PKD"/>
    <property type="match status" value="13"/>
</dbReference>
<evidence type="ECO:0000256" key="8">
    <source>
        <dbReference type="ARBA" id="ARBA00022737"/>
    </source>
</evidence>
<feature type="domain" description="PKD" evidence="19">
    <location>
        <begin position="242"/>
        <end position="274"/>
    </location>
</feature>
<feature type="region of interest" description="Disordered" evidence="16">
    <location>
        <begin position="4433"/>
        <end position="4509"/>
    </location>
</feature>
<keyword evidence="25" id="KW-1185">Reference proteome</keyword>
<dbReference type="GO" id="GO:0006816">
    <property type="term" value="P:calcium ion transport"/>
    <property type="evidence" value="ECO:0007669"/>
    <property type="project" value="TreeGrafter"/>
</dbReference>
<dbReference type="CDD" id="cd01752">
    <property type="entry name" value="PLAT_polycystin"/>
    <property type="match status" value="1"/>
</dbReference>
<dbReference type="InterPro" id="IPR042060">
    <property type="entry name" value="PLAT_polycystin1"/>
</dbReference>
<evidence type="ECO:0000256" key="10">
    <source>
        <dbReference type="ARBA" id="ARBA00023069"/>
    </source>
</evidence>
<dbReference type="GO" id="GO:0005261">
    <property type="term" value="F:monoatomic cation channel activity"/>
    <property type="evidence" value="ECO:0007669"/>
    <property type="project" value="TreeGrafter"/>
</dbReference>
<dbReference type="InterPro" id="IPR013122">
    <property type="entry name" value="PKD1_2_channel"/>
</dbReference>
<evidence type="ECO:0000256" key="4">
    <source>
        <dbReference type="ARBA" id="ARBA00022475"/>
    </source>
</evidence>
<dbReference type="PRINTS" id="PR00500">
    <property type="entry name" value="POLYCYSTIN1"/>
</dbReference>
<feature type="compositionally biased region" description="Basic residues" evidence="16">
    <location>
        <begin position="4491"/>
        <end position="4509"/>
    </location>
</feature>
<dbReference type="EMBL" id="SWJQ01000131">
    <property type="protein sequence ID" value="TRZ21146.1"/>
    <property type="molecule type" value="Genomic_DNA"/>
</dbReference>
<protein>
    <recommendedName>
        <fullName evidence="26">Polycystin-1</fullName>
    </recommendedName>
</protein>
<dbReference type="PROSITE" id="PS50095">
    <property type="entry name" value="PLAT"/>
    <property type="match status" value="1"/>
</dbReference>
<dbReference type="Pfam" id="PF20519">
    <property type="entry name" value="Polycystin_dom"/>
    <property type="match status" value="1"/>
</dbReference>
<dbReference type="InterPro" id="IPR016187">
    <property type="entry name" value="CTDL_fold"/>
</dbReference>
<dbReference type="Pfam" id="PF00059">
    <property type="entry name" value="Lectin_C"/>
    <property type="match status" value="1"/>
</dbReference>
<evidence type="ECO:0000256" key="9">
    <source>
        <dbReference type="ARBA" id="ARBA00022989"/>
    </source>
</evidence>
<gene>
    <name evidence="24" type="ORF">HGM15179_005907</name>
</gene>
<feature type="domain" description="PKD" evidence="19">
    <location>
        <begin position="1657"/>
        <end position="1714"/>
    </location>
</feature>
<dbReference type="Gene3D" id="3.80.10.10">
    <property type="entry name" value="Ribonuclease Inhibitor"/>
    <property type="match status" value="1"/>
</dbReference>
<evidence type="ECO:0000256" key="2">
    <source>
        <dbReference type="ARBA" id="ARBA00004651"/>
    </source>
</evidence>
<dbReference type="Pfam" id="PF00801">
    <property type="entry name" value="PKD"/>
    <property type="match status" value="13"/>
</dbReference>
<dbReference type="InterPro" id="IPR013783">
    <property type="entry name" value="Ig-like_fold"/>
</dbReference>
<feature type="domain" description="PKD" evidence="19">
    <location>
        <begin position="2233"/>
        <end position="2316"/>
    </location>
</feature>
<dbReference type="Pfam" id="PF13855">
    <property type="entry name" value="LRR_8"/>
    <property type="match status" value="1"/>
</dbReference>
<feature type="compositionally biased region" description="Low complexity" evidence="16">
    <location>
        <begin position="4361"/>
        <end position="4373"/>
    </location>
</feature>
<dbReference type="InterPro" id="IPR002889">
    <property type="entry name" value="WSC_carb-bd"/>
</dbReference>
<feature type="domain" description="PKD" evidence="19">
    <location>
        <begin position="1408"/>
        <end position="1465"/>
    </location>
</feature>
<feature type="transmembrane region" description="Helical" evidence="17">
    <location>
        <begin position="3839"/>
        <end position="3858"/>
    </location>
</feature>
<dbReference type="SUPFAM" id="SSF56436">
    <property type="entry name" value="C-type lectin-like"/>
    <property type="match status" value="1"/>
</dbReference>
<dbReference type="SMART" id="SM00089">
    <property type="entry name" value="PKD"/>
    <property type="match status" value="15"/>
</dbReference>
<dbReference type="InterPro" id="IPR001024">
    <property type="entry name" value="PLAT/LH2_dom"/>
</dbReference>
<evidence type="ECO:0000313" key="24">
    <source>
        <dbReference type="EMBL" id="TRZ21146.1"/>
    </source>
</evidence>
<dbReference type="Gene3D" id="3.10.100.10">
    <property type="entry name" value="Mannose-Binding Protein A, subunit A"/>
    <property type="match status" value="1"/>
</dbReference>
<keyword evidence="6 17" id="KW-0812">Transmembrane</keyword>
<keyword evidence="8" id="KW-0677">Repeat</keyword>
<dbReference type="InterPro" id="IPR003591">
    <property type="entry name" value="Leu-rich_rpt_typical-subtyp"/>
</dbReference>
<dbReference type="InterPro" id="IPR036392">
    <property type="entry name" value="PLAT/LH2_dom_sf"/>
</dbReference>
<proteinExistence type="inferred from homology"/>
<dbReference type="SUPFAM" id="SSF52058">
    <property type="entry name" value="L domain-like"/>
    <property type="match status" value="1"/>
</dbReference>